<evidence type="ECO:0000256" key="4">
    <source>
        <dbReference type="ARBA" id="ARBA00022917"/>
    </source>
</evidence>
<organism evidence="6">
    <name type="scientific">hydrothermal vent metagenome</name>
    <dbReference type="NCBI Taxonomy" id="652676"/>
    <lineage>
        <taxon>unclassified sequences</taxon>
        <taxon>metagenomes</taxon>
        <taxon>ecological metagenomes</taxon>
    </lineage>
</organism>
<dbReference type="GO" id="GO:0005739">
    <property type="term" value="C:mitochondrion"/>
    <property type="evidence" value="ECO:0007669"/>
    <property type="project" value="UniProtKB-ARBA"/>
</dbReference>
<name>A0A3B0ZVM4_9ZZZZ</name>
<keyword evidence="2" id="KW-0479">Metal-binding</keyword>
<dbReference type="Gene3D" id="3.90.45.10">
    <property type="entry name" value="Peptide deformylase"/>
    <property type="match status" value="1"/>
</dbReference>
<dbReference type="InterPro" id="IPR036821">
    <property type="entry name" value="Peptide_deformylase_sf"/>
</dbReference>
<dbReference type="GO" id="GO:0042586">
    <property type="term" value="F:peptide deformylase activity"/>
    <property type="evidence" value="ECO:0007669"/>
    <property type="project" value="UniProtKB-EC"/>
</dbReference>
<comment type="similarity">
    <text evidence="1">Belongs to the polypeptide deformylase family.</text>
</comment>
<keyword evidence="4" id="KW-0648">Protein biosynthesis</keyword>
<reference evidence="6" key="1">
    <citation type="submission" date="2018-06" db="EMBL/GenBank/DDBJ databases">
        <authorList>
            <person name="Zhirakovskaya E."/>
        </authorList>
    </citation>
    <scope>NUCLEOTIDE SEQUENCE</scope>
</reference>
<dbReference type="Pfam" id="PF01327">
    <property type="entry name" value="Pep_deformylase"/>
    <property type="match status" value="1"/>
</dbReference>
<dbReference type="NCBIfam" id="TIGR00079">
    <property type="entry name" value="pept_deformyl"/>
    <property type="match status" value="1"/>
</dbReference>
<dbReference type="NCBIfam" id="NF001159">
    <property type="entry name" value="PRK00150.1-3"/>
    <property type="match status" value="1"/>
</dbReference>
<dbReference type="GO" id="GO:0046872">
    <property type="term" value="F:metal ion binding"/>
    <property type="evidence" value="ECO:0007669"/>
    <property type="project" value="UniProtKB-KW"/>
</dbReference>
<evidence type="ECO:0000256" key="1">
    <source>
        <dbReference type="ARBA" id="ARBA00010759"/>
    </source>
</evidence>
<dbReference type="EMBL" id="UOFU01000022">
    <property type="protein sequence ID" value="VAW93270.1"/>
    <property type="molecule type" value="Genomic_DNA"/>
</dbReference>
<evidence type="ECO:0000256" key="5">
    <source>
        <dbReference type="ARBA" id="ARBA00023004"/>
    </source>
</evidence>
<dbReference type="PANTHER" id="PTHR10458">
    <property type="entry name" value="PEPTIDE DEFORMYLASE"/>
    <property type="match status" value="1"/>
</dbReference>
<protein>
    <submittedName>
        <fullName evidence="6">Peptide deformylase</fullName>
        <ecNumber evidence="6">3.5.1.88</ecNumber>
    </submittedName>
</protein>
<dbReference type="HAMAP" id="MF_00163">
    <property type="entry name" value="Pep_deformylase"/>
    <property type="match status" value="1"/>
</dbReference>
<dbReference type="SUPFAM" id="SSF56420">
    <property type="entry name" value="Peptide deformylase"/>
    <property type="match status" value="1"/>
</dbReference>
<evidence type="ECO:0000313" key="6">
    <source>
        <dbReference type="EMBL" id="VAW93270.1"/>
    </source>
</evidence>
<dbReference type="CDD" id="cd00487">
    <property type="entry name" value="Pep_deformylase"/>
    <property type="match status" value="1"/>
</dbReference>
<proteinExistence type="inferred from homology"/>
<evidence type="ECO:0000256" key="2">
    <source>
        <dbReference type="ARBA" id="ARBA00022723"/>
    </source>
</evidence>
<dbReference type="EC" id="3.5.1.88" evidence="6"/>
<dbReference type="PRINTS" id="PR01576">
    <property type="entry name" value="PDEFORMYLASE"/>
</dbReference>
<dbReference type="FunFam" id="3.90.45.10:FF:000003">
    <property type="entry name" value="Peptide deformylase"/>
    <property type="match status" value="1"/>
</dbReference>
<dbReference type="InterPro" id="IPR023635">
    <property type="entry name" value="Peptide_deformylase"/>
</dbReference>
<gene>
    <name evidence="6" type="ORF">MNBD_GAMMA20-268</name>
</gene>
<accession>A0A3B0ZVM4</accession>
<keyword evidence="5" id="KW-0408">Iron</keyword>
<sequence length="175" mass="19444">MPAWPVLRLGHPTLSQPAKAVAEFNTPQLDALIQGMLDTMAAENGVGLAAPQVNEPLRLIVFGMQDNPRYPGRDSVPTTVLINPHITPIGNEQEGDWEGCLSLPGLRGWVPRYRHILYTGFDAKGQPIEREASGFHARVVQHECDHLDGILYPQRMPDMRRFGYEQELSAAAESH</sequence>
<dbReference type="GO" id="GO:0006412">
    <property type="term" value="P:translation"/>
    <property type="evidence" value="ECO:0007669"/>
    <property type="project" value="UniProtKB-KW"/>
</dbReference>
<evidence type="ECO:0000256" key="3">
    <source>
        <dbReference type="ARBA" id="ARBA00022801"/>
    </source>
</evidence>
<dbReference type="AlphaFoldDB" id="A0A3B0ZVM4"/>
<dbReference type="PIRSF" id="PIRSF004749">
    <property type="entry name" value="Pep_def"/>
    <property type="match status" value="1"/>
</dbReference>
<dbReference type="PANTHER" id="PTHR10458:SF20">
    <property type="entry name" value="PEPTIDE DEFORMYLASE 1"/>
    <property type="match status" value="1"/>
</dbReference>
<keyword evidence="3 6" id="KW-0378">Hydrolase</keyword>